<dbReference type="GO" id="GO:0015446">
    <property type="term" value="F:ATPase-coupled arsenite transmembrane transporter activity"/>
    <property type="evidence" value="ECO:0007669"/>
    <property type="project" value="UniProtKB-EC"/>
</dbReference>
<dbReference type="InterPro" id="IPR016300">
    <property type="entry name" value="ATPase_ArsA/GET3"/>
</dbReference>
<comment type="caution">
    <text evidence="4">The sequence shown here is derived from an EMBL/GenBank/DDBJ whole genome shotgun (WGS) entry which is preliminary data.</text>
</comment>
<dbReference type="EMBL" id="JAAGSC010000040">
    <property type="protein sequence ID" value="NDY95714.1"/>
    <property type="molecule type" value="Genomic_DNA"/>
</dbReference>
<comment type="catalytic activity">
    <reaction evidence="1">
        <text>arsenite(in) + ATP + H2O = arsenite(out) + ADP + phosphate + H(+)</text>
        <dbReference type="Rhea" id="RHEA:11348"/>
        <dbReference type="ChEBI" id="CHEBI:15377"/>
        <dbReference type="ChEBI" id="CHEBI:15378"/>
        <dbReference type="ChEBI" id="CHEBI:29242"/>
        <dbReference type="ChEBI" id="CHEBI:30616"/>
        <dbReference type="ChEBI" id="CHEBI:43474"/>
        <dbReference type="ChEBI" id="CHEBI:456216"/>
        <dbReference type="EC" id="7.3.2.7"/>
    </reaction>
</comment>
<protein>
    <recommendedName>
        <fullName evidence="2">arsenite-transporting ATPase</fullName>
        <ecNumber evidence="2">7.3.2.7</ecNumber>
    </recommendedName>
</protein>
<dbReference type="SUPFAM" id="SSF52540">
    <property type="entry name" value="P-loop containing nucleoside triphosphate hydrolases"/>
    <property type="match status" value="1"/>
</dbReference>
<dbReference type="Pfam" id="PF02374">
    <property type="entry name" value="ArsA_ATPase"/>
    <property type="match status" value="1"/>
</dbReference>
<dbReference type="RefSeq" id="WP_164211103.1">
    <property type="nucleotide sequence ID" value="NZ_JAAGSC010000040.1"/>
</dbReference>
<evidence type="ECO:0000259" key="3">
    <source>
        <dbReference type="Pfam" id="PF02374"/>
    </source>
</evidence>
<dbReference type="PANTHER" id="PTHR10803:SF26">
    <property type="entry name" value="ANION TRANSPORTER ATPASE-RELATED"/>
    <property type="match status" value="1"/>
</dbReference>
<dbReference type="AlphaFoldDB" id="A0A845UYZ0"/>
<dbReference type="Gene3D" id="3.40.50.300">
    <property type="entry name" value="P-loop containing nucleotide triphosphate hydrolases"/>
    <property type="match status" value="1"/>
</dbReference>
<dbReference type="InterPro" id="IPR027417">
    <property type="entry name" value="P-loop_NTPase"/>
</dbReference>
<dbReference type="Proteomes" id="UP000484885">
    <property type="component" value="Unassembled WGS sequence"/>
</dbReference>
<name>A0A845UYZ0_9GAMM</name>
<proteinExistence type="predicted"/>
<sequence>MIETSIARHRILIVGGSGGVGKTSVSAALGLAAARAGHRTLVLTVDPARRLAAALGLDGIGPEAEDVTPRLNSGGSAVSGELHAMMLDVRSTLNRAVERHAPNAERREQILNNRLYQNIAGRLSGSQEYAAMQQLEEIASRQDYDRIILDTPPTTQAIDFLTAPERLQAFFDSNLIRIFLTFSGRAGRGFFRVTDVLFRTLERLTGAQVIRDITEFFEVAESILEPFSAQSARARQLLRDRQTAFLIVTGANPHQLEEACGFSAALDEMGIKVGNVVVNRWLPPLQDKAPVVPDALASEQLAARVEYWQAALERLARVQTRAIDALEAQGVPGLVRLPEMPGAIHSLEGLAALCDRLCAGHDDESAK</sequence>
<feature type="domain" description="ArsA/GET3 Anion-transporting ATPase-like" evidence="3">
    <location>
        <begin position="9"/>
        <end position="287"/>
    </location>
</feature>
<dbReference type="GO" id="GO:0016887">
    <property type="term" value="F:ATP hydrolysis activity"/>
    <property type="evidence" value="ECO:0007669"/>
    <property type="project" value="InterPro"/>
</dbReference>
<keyword evidence="5" id="KW-1185">Reference proteome</keyword>
<evidence type="ECO:0000256" key="2">
    <source>
        <dbReference type="ARBA" id="ARBA00066752"/>
    </source>
</evidence>
<dbReference type="GO" id="GO:0005524">
    <property type="term" value="F:ATP binding"/>
    <property type="evidence" value="ECO:0007669"/>
    <property type="project" value="InterPro"/>
</dbReference>
<accession>A0A845UYZ0</accession>
<gene>
    <name evidence="4" type="ORF">G3I74_08245</name>
</gene>
<evidence type="ECO:0000256" key="1">
    <source>
        <dbReference type="ARBA" id="ARBA00052296"/>
    </source>
</evidence>
<organism evidence="4 5">
    <name type="scientific">Wenzhouxiangella limi</name>
    <dbReference type="NCBI Taxonomy" id="2707351"/>
    <lineage>
        <taxon>Bacteria</taxon>
        <taxon>Pseudomonadati</taxon>
        <taxon>Pseudomonadota</taxon>
        <taxon>Gammaproteobacteria</taxon>
        <taxon>Chromatiales</taxon>
        <taxon>Wenzhouxiangellaceae</taxon>
        <taxon>Wenzhouxiangella</taxon>
    </lineage>
</organism>
<dbReference type="PANTHER" id="PTHR10803">
    <property type="entry name" value="ARSENICAL PUMP-DRIVING ATPASE ARSENITE-TRANSLOCATING ATPASE"/>
    <property type="match status" value="1"/>
</dbReference>
<dbReference type="InterPro" id="IPR025723">
    <property type="entry name" value="ArsA/GET3_ATPase-like"/>
</dbReference>
<evidence type="ECO:0000313" key="5">
    <source>
        <dbReference type="Proteomes" id="UP000484885"/>
    </source>
</evidence>
<dbReference type="EC" id="7.3.2.7" evidence="2"/>
<evidence type="ECO:0000313" key="4">
    <source>
        <dbReference type="EMBL" id="NDY95714.1"/>
    </source>
</evidence>
<reference evidence="4 5" key="1">
    <citation type="submission" date="2020-02" db="EMBL/GenBank/DDBJ databases">
        <authorList>
            <person name="Zhang X.-Y."/>
        </authorList>
    </citation>
    <scope>NUCLEOTIDE SEQUENCE [LARGE SCALE GENOMIC DNA]</scope>
    <source>
        <strain evidence="4 5">C33</strain>
    </source>
</reference>